<comment type="similarity">
    <text evidence="1">Belongs to the HIBADH-related family.</text>
</comment>
<dbReference type="Pfam" id="PF14833">
    <property type="entry name" value="NAD_binding_11"/>
    <property type="match status" value="1"/>
</dbReference>
<keyword evidence="3" id="KW-0520">NAD</keyword>
<evidence type="ECO:0000313" key="7">
    <source>
        <dbReference type="EMBL" id="TDU84261.1"/>
    </source>
</evidence>
<dbReference type="Proteomes" id="UP000295151">
    <property type="component" value="Unassembled WGS sequence"/>
</dbReference>
<dbReference type="InterPro" id="IPR029154">
    <property type="entry name" value="HIBADH-like_NADP-bd"/>
</dbReference>
<dbReference type="GO" id="GO:0050661">
    <property type="term" value="F:NADP binding"/>
    <property type="evidence" value="ECO:0007669"/>
    <property type="project" value="InterPro"/>
</dbReference>
<dbReference type="Gene3D" id="1.10.1040.10">
    <property type="entry name" value="N-(1-d-carboxylethyl)-l-norvaline Dehydrogenase, domain 2"/>
    <property type="match status" value="1"/>
</dbReference>
<comment type="caution">
    <text evidence="7">The sequence shown here is derived from an EMBL/GenBank/DDBJ whole genome shotgun (WGS) entry which is preliminary data.</text>
</comment>
<dbReference type="InterPro" id="IPR013328">
    <property type="entry name" value="6PGD_dom2"/>
</dbReference>
<keyword evidence="2" id="KW-0560">Oxidoreductase</keyword>
<dbReference type="PIRSF" id="PIRSF000103">
    <property type="entry name" value="HIBADH"/>
    <property type="match status" value="1"/>
</dbReference>
<evidence type="ECO:0000256" key="3">
    <source>
        <dbReference type="ARBA" id="ARBA00023027"/>
    </source>
</evidence>
<dbReference type="GO" id="GO:0051287">
    <property type="term" value="F:NAD binding"/>
    <property type="evidence" value="ECO:0007669"/>
    <property type="project" value="InterPro"/>
</dbReference>
<evidence type="ECO:0000259" key="5">
    <source>
        <dbReference type="Pfam" id="PF03446"/>
    </source>
</evidence>
<name>A0A4R7SY97_9ACTN</name>
<protein>
    <submittedName>
        <fullName evidence="7">3-hydroxyisobutyrate dehydrogenase</fullName>
    </submittedName>
</protein>
<dbReference type="SUPFAM" id="SSF51735">
    <property type="entry name" value="NAD(P)-binding Rossmann-fold domains"/>
    <property type="match status" value="1"/>
</dbReference>
<evidence type="ECO:0000259" key="6">
    <source>
        <dbReference type="Pfam" id="PF14833"/>
    </source>
</evidence>
<dbReference type="Gene3D" id="3.40.50.720">
    <property type="entry name" value="NAD(P)-binding Rossmann-like Domain"/>
    <property type="match status" value="1"/>
</dbReference>
<reference evidence="7 8" key="1">
    <citation type="submission" date="2019-03" db="EMBL/GenBank/DDBJ databases">
        <title>Genomic Encyclopedia of Type Strains, Phase III (KMG-III): the genomes of soil and plant-associated and newly described type strains.</title>
        <authorList>
            <person name="Whitman W."/>
        </authorList>
    </citation>
    <scope>NUCLEOTIDE SEQUENCE [LARGE SCALE GENOMIC DNA]</scope>
    <source>
        <strain evidence="7 8">VKM Ac-2575</strain>
    </source>
</reference>
<dbReference type="EMBL" id="SOCE01000002">
    <property type="protein sequence ID" value="TDU84261.1"/>
    <property type="molecule type" value="Genomic_DNA"/>
</dbReference>
<evidence type="ECO:0000256" key="4">
    <source>
        <dbReference type="PIRSR" id="PIRSR000103-1"/>
    </source>
</evidence>
<organism evidence="7 8">
    <name type="scientific">Kribbella voronezhensis</name>
    <dbReference type="NCBI Taxonomy" id="2512212"/>
    <lineage>
        <taxon>Bacteria</taxon>
        <taxon>Bacillati</taxon>
        <taxon>Actinomycetota</taxon>
        <taxon>Actinomycetes</taxon>
        <taxon>Propionibacteriales</taxon>
        <taxon>Kribbellaceae</taxon>
        <taxon>Kribbella</taxon>
    </lineage>
</organism>
<evidence type="ECO:0000313" key="8">
    <source>
        <dbReference type="Proteomes" id="UP000295151"/>
    </source>
</evidence>
<dbReference type="InterPro" id="IPR008927">
    <property type="entry name" value="6-PGluconate_DH-like_C_sf"/>
</dbReference>
<keyword evidence="8" id="KW-1185">Reference proteome</keyword>
<dbReference type="GO" id="GO:0016491">
    <property type="term" value="F:oxidoreductase activity"/>
    <property type="evidence" value="ECO:0007669"/>
    <property type="project" value="UniProtKB-KW"/>
</dbReference>
<evidence type="ECO:0000256" key="1">
    <source>
        <dbReference type="ARBA" id="ARBA00009080"/>
    </source>
</evidence>
<dbReference type="PANTHER" id="PTHR43060:SF15">
    <property type="entry name" value="3-HYDROXYISOBUTYRATE DEHYDROGENASE-LIKE 1, MITOCHONDRIAL-RELATED"/>
    <property type="match status" value="1"/>
</dbReference>
<sequence length="289" mass="29717">MAQHESPAISAGTARLGFAGLGNLGKPMVQALLRNGWTISVLDRDAARAGDLDGVRVVPTAAGLADCAVVALAVPDDEAVSQILDELVPLLAAGSVVLIHSTILPGTAKRLAEQAERHGVGLLDVPVSGGAERALAGSLTVMAGGRAEVLERVGPVLDSVAGEVIHAGPAGAGAAVKLANQLMMFAALAGVQEALELAAAYDVPERTVLEAVSTSTGDSWITRNWGFFDQTVAAYDSAGTPVRDRPWSKDLWDIVAAARDRALPLPVAGLLAQHLAERVEEHARKGSGS</sequence>
<dbReference type="Pfam" id="PF03446">
    <property type="entry name" value="NAD_binding_2"/>
    <property type="match status" value="1"/>
</dbReference>
<dbReference type="RefSeq" id="WP_238158539.1">
    <property type="nucleotide sequence ID" value="NZ_SOCE01000002.1"/>
</dbReference>
<gene>
    <name evidence="7" type="ORF">EV138_6732</name>
</gene>
<dbReference type="SUPFAM" id="SSF48179">
    <property type="entry name" value="6-phosphogluconate dehydrogenase C-terminal domain-like"/>
    <property type="match status" value="1"/>
</dbReference>
<dbReference type="InterPro" id="IPR006115">
    <property type="entry name" value="6PGDH_NADP-bd"/>
</dbReference>
<feature type="domain" description="3-hydroxyisobutyrate dehydrogenase-like NAD-binding" evidence="6">
    <location>
        <begin position="171"/>
        <end position="279"/>
    </location>
</feature>
<feature type="active site" evidence="4">
    <location>
        <position position="177"/>
    </location>
</feature>
<dbReference type="AlphaFoldDB" id="A0A4R7SY97"/>
<dbReference type="InterPro" id="IPR036291">
    <property type="entry name" value="NAD(P)-bd_dom_sf"/>
</dbReference>
<accession>A0A4R7SY97</accession>
<feature type="domain" description="6-phosphogluconate dehydrogenase NADP-binding" evidence="5">
    <location>
        <begin position="16"/>
        <end position="168"/>
    </location>
</feature>
<dbReference type="InterPro" id="IPR015815">
    <property type="entry name" value="HIBADH-related"/>
</dbReference>
<proteinExistence type="inferred from homology"/>
<dbReference type="PANTHER" id="PTHR43060">
    <property type="entry name" value="3-HYDROXYISOBUTYRATE DEHYDROGENASE-LIKE 1, MITOCHONDRIAL-RELATED"/>
    <property type="match status" value="1"/>
</dbReference>
<evidence type="ECO:0000256" key="2">
    <source>
        <dbReference type="ARBA" id="ARBA00023002"/>
    </source>
</evidence>